<keyword evidence="12 15" id="KW-0503">Monooxygenase</keyword>
<dbReference type="InterPro" id="IPR002401">
    <property type="entry name" value="Cyt_P450_E_grp-I"/>
</dbReference>
<dbReference type="GO" id="GO:0008395">
    <property type="term" value="F:steroid hydroxylase activity"/>
    <property type="evidence" value="ECO:0007669"/>
    <property type="project" value="TreeGrafter"/>
</dbReference>
<name>A0A8D8BCH2_CULPI</name>
<evidence type="ECO:0000256" key="15">
    <source>
        <dbReference type="RuleBase" id="RU000461"/>
    </source>
</evidence>
<dbReference type="AlphaFoldDB" id="A0A8D8BCH2"/>
<dbReference type="SUPFAM" id="SSF48264">
    <property type="entry name" value="Cytochrome P450"/>
    <property type="match status" value="1"/>
</dbReference>
<evidence type="ECO:0000256" key="7">
    <source>
        <dbReference type="ARBA" id="ARBA00022723"/>
    </source>
</evidence>
<dbReference type="InterPro" id="IPR017972">
    <property type="entry name" value="Cyt_P450_CS"/>
</dbReference>
<evidence type="ECO:0000256" key="6">
    <source>
        <dbReference type="ARBA" id="ARBA00022617"/>
    </source>
</evidence>
<keyword evidence="7 14" id="KW-0479">Metal-binding</keyword>
<dbReference type="PANTHER" id="PTHR24300">
    <property type="entry name" value="CYTOCHROME P450 508A4-RELATED"/>
    <property type="match status" value="1"/>
</dbReference>
<dbReference type="GO" id="GO:0005506">
    <property type="term" value="F:iron ion binding"/>
    <property type="evidence" value="ECO:0007669"/>
    <property type="project" value="InterPro"/>
</dbReference>
<dbReference type="PRINTS" id="PR00385">
    <property type="entry name" value="P450"/>
</dbReference>
<evidence type="ECO:0000256" key="8">
    <source>
        <dbReference type="ARBA" id="ARBA00022824"/>
    </source>
</evidence>
<dbReference type="PANTHER" id="PTHR24300:SF376">
    <property type="entry name" value="CYTOCHROME P450 15A1"/>
    <property type="match status" value="1"/>
</dbReference>
<reference evidence="17" key="1">
    <citation type="submission" date="2021-05" db="EMBL/GenBank/DDBJ databases">
        <authorList>
            <person name="Alioto T."/>
            <person name="Alioto T."/>
            <person name="Gomez Garrido J."/>
        </authorList>
    </citation>
    <scope>NUCLEOTIDE SEQUENCE</scope>
</reference>
<dbReference type="GO" id="GO:0006805">
    <property type="term" value="P:xenobiotic metabolic process"/>
    <property type="evidence" value="ECO:0007669"/>
    <property type="project" value="TreeGrafter"/>
</dbReference>
<comment type="cofactor">
    <cofactor evidence="1 14">
        <name>heme</name>
        <dbReference type="ChEBI" id="CHEBI:30413"/>
    </cofactor>
</comment>
<dbReference type="GO" id="GO:0006082">
    <property type="term" value="P:organic acid metabolic process"/>
    <property type="evidence" value="ECO:0007669"/>
    <property type="project" value="TreeGrafter"/>
</dbReference>
<comment type="subcellular location">
    <subcellularLocation>
        <location evidence="4">Endoplasmic reticulum membrane</location>
        <topology evidence="4">Peripheral membrane protein</topology>
    </subcellularLocation>
    <subcellularLocation>
        <location evidence="3">Microsome membrane</location>
        <topology evidence="3">Peripheral membrane protein</topology>
    </subcellularLocation>
</comment>
<dbReference type="CDD" id="cd20651">
    <property type="entry name" value="CYP15A1-like"/>
    <property type="match status" value="1"/>
</dbReference>
<dbReference type="GO" id="GO:0005789">
    <property type="term" value="C:endoplasmic reticulum membrane"/>
    <property type="evidence" value="ECO:0007669"/>
    <property type="project" value="UniProtKB-SubCell"/>
</dbReference>
<evidence type="ECO:0000256" key="3">
    <source>
        <dbReference type="ARBA" id="ARBA00004174"/>
    </source>
</evidence>
<keyword evidence="6 14" id="KW-0349">Heme</keyword>
<keyword evidence="11 14" id="KW-0408">Iron</keyword>
<comment type="function">
    <text evidence="2">May be involved in the metabolism of insect hormones and in the breakdown of synthetic insecticides.</text>
</comment>
<keyword evidence="16" id="KW-0812">Transmembrane</keyword>
<dbReference type="Gene3D" id="1.10.630.10">
    <property type="entry name" value="Cytochrome P450"/>
    <property type="match status" value="1"/>
</dbReference>
<evidence type="ECO:0000256" key="2">
    <source>
        <dbReference type="ARBA" id="ARBA00003690"/>
    </source>
</evidence>
<evidence type="ECO:0000256" key="1">
    <source>
        <dbReference type="ARBA" id="ARBA00001971"/>
    </source>
</evidence>
<protein>
    <submittedName>
        <fullName evidence="17">Probable cytochrome P450 304a1</fullName>
    </submittedName>
</protein>
<dbReference type="InterPro" id="IPR001128">
    <property type="entry name" value="Cyt_P450"/>
</dbReference>
<keyword evidence="13 16" id="KW-0472">Membrane</keyword>
<keyword evidence="16" id="KW-1133">Transmembrane helix</keyword>
<dbReference type="GO" id="GO:0016712">
    <property type="term" value="F:oxidoreductase activity, acting on paired donors, with incorporation or reduction of molecular oxygen, reduced flavin or flavoprotein as one donor, and incorporation of one atom of oxygen"/>
    <property type="evidence" value="ECO:0007669"/>
    <property type="project" value="TreeGrafter"/>
</dbReference>
<evidence type="ECO:0000256" key="9">
    <source>
        <dbReference type="ARBA" id="ARBA00022848"/>
    </source>
</evidence>
<organism evidence="17">
    <name type="scientific">Culex pipiens</name>
    <name type="common">House mosquito</name>
    <dbReference type="NCBI Taxonomy" id="7175"/>
    <lineage>
        <taxon>Eukaryota</taxon>
        <taxon>Metazoa</taxon>
        <taxon>Ecdysozoa</taxon>
        <taxon>Arthropoda</taxon>
        <taxon>Hexapoda</taxon>
        <taxon>Insecta</taxon>
        <taxon>Pterygota</taxon>
        <taxon>Neoptera</taxon>
        <taxon>Endopterygota</taxon>
        <taxon>Diptera</taxon>
        <taxon>Nematocera</taxon>
        <taxon>Culicoidea</taxon>
        <taxon>Culicidae</taxon>
        <taxon>Culicinae</taxon>
        <taxon>Culicini</taxon>
        <taxon>Culex</taxon>
        <taxon>Culex</taxon>
    </lineage>
</organism>
<feature type="transmembrane region" description="Helical" evidence="16">
    <location>
        <begin position="71"/>
        <end position="91"/>
    </location>
</feature>
<dbReference type="InterPro" id="IPR036396">
    <property type="entry name" value="Cyt_P450_sf"/>
</dbReference>
<feature type="binding site" description="axial binding residue" evidence="14">
    <location>
        <position position="465"/>
    </location>
    <ligand>
        <name>heme</name>
        <dbReference type="ChEBI" id="CHEBI:30413"/>
    </ligand>
    <ligandPart>
        <name>Fe</name>
        <dbReference type="ChEBI" id="CHEBI:18248"/>
    </ligandPart>
</feature>
<keyword evidence="9" id="KW-0492">Microsome</keyword>
<proteinExistence type="inferred from homology"/>
<accession>A0A8D8BCH2</accession>
<dbReference type="Pfam" id="PF00067">
    <property type="entry name" value="p450"/>
    <property type="match status" value="1"/>
</dbReference>
<dbReference type="PROSITE" id="PS00086">
    <property type="entry name" value="CYTOCHROME_P450"/>
    <property type="match status" value="1"/>
</dbReference>
<dbReference type="InterPro" id="IPR050182">
    <property type="entry name" value="Cytochrome_P450_fam2"/>
</dbReference>
<evidence type="ECO:0000256" key="14">
    <source>
        <dbReference type="PIRSR" id="PIRSR602401-1"/>
    </source>
</evidence>
<dbReference type="GO" id="GO:0020037">
    <property type="term" value="F:heme binding"/>
    <property type="evidence" value="ECO:0007669"/>
    <property type="project" value="InterPro"/>
</dbReference>
<evidence type="ECO:0000256" key="16">
    <source>
        <dbReference type="SAM" id="Phobius"/>
    </source>
</evidence>
<evidence type="ECO:0000256" key="10">
    <source>
        <dbReference type="ARBA" id="ARBA00023002"/>
    </source>
</evidence>
<evidence type="ECO:0000256" key="4">
    <source>
        <dbReference type="ARBA" id="ARBA00004406"/>
    </source>
</evidence>
<dbReference type="PRINTS" id="PR00463">
    <property type="entry name" value="EP450I"/>
</dbReference>
<evidence type="ECO:0000256" key="13">
    <source>
        <dbReference type="ARBA" id="ARBA00023136"/>
    </source>
</evidence>
<sequence>MLLLPVLSPSVLLWSLAAALLLYRFYRFLYDRPPNFPKGPPRLPLVGGYGIMLMLNYRHMHKAVDSLCRYYGTKILGIYLGSFLAVVVHDYDIVREVMNRPEFDGRSDMFLNRLRERNFLRRGIFFTDGAKWKEQRRFVLRHLRDYGFGRRFQELEEVARDEIRTLLETIQYGAKWEHEKTFAVEGGGYALCAEAFFGCLANLYLQVICGERFPRQEMGVLFETAYYAQHFQQKGDDFGTILSYVTWLKDYFPEATNYRVLREANAKMNDLVESIIERYQKSYEEGHIRCFLDQYFREMKKCAPLEGQSFTFQYDQLVMILADFLLPTFTGTAYQLSMLLERMILNPHVAAKVQQEIDSVVGRGRLPTLDDRCQMPYTEATLREELRIDTLVPSGVAHVALENTTLRGYNIPKDTVLMIALDAIHHQEDVWGDPNNFRPERFLDVGGLSLAKDRSIPFGAGKRLCAGETFARNSMFLMFSALMQNFNIKVRPGDPLPDVTKRLTGVVISSEPIWLKFEPR</sequence>
<evidence type="ECO:0000313" key="17">
    <source>
        <dbReference type="EMBL" id="CAG6472892.1"/>
    </source>
</evidence>
<comment type="similarity">
    <text evidence="5 15">Belongs to the cytochrome P450 family.</text>
</comment>
<dbReference type="FunFam" id="1.10.630.10:FF:000238">
    <property type="entry name" value="Cytochrome P450 2A6"/>
    <property type="match status" value="1"/>
</dbReference>
<dbReference type="EMBL" id="HBUE01071672">
    <property type="protein sequence ID" value="CAG6472892.1"/>
    <property type="molecule type" value="Transcribed_RNA"/>
</dbReference>
<keyword evidence="8" id="KW-0256">Endoplasmic reticulum</keyword>
<keyword evidence="10 15" id="KW-0560">Oxidoreductase</keyword>
<evidence type="ECO:0000256" key="5">
    <source>
        <dbReference type="ARBA" id="ARBA00010617"/>
    </source>
</evidence>
<evidence type="ECO:0000256" key="11">
    <source>
        <dbReference type="ARBA" id="ARBA00023004"/>
    </source>
</evidence>
<evidence type="ECO:0000256" key="12">
    <source>
        <dbReference type="ARBA" id="ARBA00023033"/>
    </source>
</evidence>